<comment type="caution">
    <text evidence="8">The sequence shown here is derived from an EMBL/GenBank/DDBJ whole genome shotgun (WGS) entry which is preliminary data.</text>
</comment>
<dbReference type="OrthoDB" id="16820at2759"/>
<dbReference type="VEuPathDB" id="FungiDB:CLCR_01977"/>
<proteinExistence type="inferred from homology"/>
<feature type="domain" description="FAD-binding" evidence="7">
    <location>
        <begin position="8"/>
        <end position="344"/>
    </location>
</feature>
<gene>
    <name evidence="8" type="ORF">CLCR_01977</name>
</gene>
<dbReference type="AlphaFoldDB" id="A0A1C1CE64"/>
<evidence type="ECO:0000256" key="4">
    <source>
        <dbReference type="ARBA" id="ARBA00023002"/>
    </source>
</evidence>
<dbReference type="PANTHER" id="PTHR13789:SF316">
    <property type="entry name" value="FAD-BINDING DOMAIN-CONTAINING PROTEIN"/>
    <property type="match status" value="1"/>
</dbReference>
<dbReference type="Proteomes" id="UP000094526">
    <property type="component" value="Unassembled WGS sequence"/>
</dbReference>
<accession>A0A1C1CE64</accession>
<evidence type="ECO:0000313" key="8">
    <source>
        <dbReference type="EMBL" id="OCT46824.1"/>
    </source>
</evidence>
<dbReference type="PRINTS" id="PR00420">
    <property type="entry name" value="RNGMNOXGNASE"/>
</dbReference>
<keyword evidence="2" id="KW-0285">Flavoprotein</keyword>
<sequence>MATRTTSSIAIIGASITGLSLALSLTQASLVDPADITVYDLRSPSAPDAANSSGVVLTPNGLNVLSALGILPRIHDQCWLSEYRTYKDEGDVTTRKVLIANESLYGFRNHRVWRRILVEELLGMVRDKGVQVQWENRFEGVLSECEAGVVFKVDGREERASMLFGADGIHSSIRRYVTPGDKGPEYTGVVGVLGHIPWESVAWPYGDYERACTIQGKPGALVLMPEDREGSVIMVAMQTKLEDRSREDWEALGRDKAFLRDFFAQSRDQWTSQTAKGIIDAVCGHEETLYMWPYMRMGVLERWFSDKTGRVIIIGDAAHALPPSSGQGVNQALEDIHALTRLLVLLKSKPQIQLKDALGFWQSLRQKRIDAVFDWAMNRTNVQRMPLAERETLVREGKVLDAKNAENFDDMRWLYQPHTDTLIDDWAEIHNR</sequence>
<evidence type="ECO:0000256" key="2">
    <source>
        <dbReference type="ARBA" id="ARBA00022630"/>
    </source>
</evidence>
<evidence type="ECO:0000256" key="6">
    <source>
        <dbReference type="SAM" id="SignalP"/>
    </source>
</evidence>
<organism evidence="8 9">
    <name type="scientific">Cladophialophora carrionii</name>
    <dbReference type="NCBI Taxonomy" id="86049"/>
    <lineage>
        <taxon>Eukaryota</taxon>
        <taxon>Fungi</taxon>
        <taxon>Dikarya</taxon>
        <taxon>Ascomycota</taxon>
        <taxon>Pezizomycotina</taxon>
        <taxon>Eurotiomycetes</taxon>
        <taxon>Chaetothyriomycetidae</taxon>
        <taxon>Chaetothyriales</taxon>
        <taxon>Herpotrichiellaceae</taxon>
        <taxon>Cladophialophora</taxon>
    </lineage>
</organism>
<evidence type="ECO:0000256" key="1">
    <source>
        <dbReference type="ARBA" id="ARBA00007992"/>
    </source>
</evidence>
<keyword evidence="9" id="KW-1185">Reference proteome</keyword>
<dbReference type="VEuPathDB" id="FungiDB:G647_01538"/>
<dbReference type="SUPFAM" id="SSF51905">
    <property type="entry name" value="FAD/NAD(P)-binding domain"/>
    <property type="match status" value="1"/>
</dbReference>
<feature type="signal peptide" evidence="6">
    <location>
        <begin position="1"/>
        <end position="22"/>
    </location>
</feature>
<protein>
    <submittedName>
        <fullName evidence="8">Putative salicylate hydroxylase</fullName>
    </submittedName>
</protein>
<dbReference type="Gene3D" id="3.50.50.60">
    <property type="entry name" value="FAD/NAD(P)-binding domain"/>
    <property type="match status" value="1"/>
</dbReference>
<dbReference type="eggNOG" id="KOG2614">
    <property type="taxonomic scope" value="Eukaryota"/>
</dbReference>
<evidence type="ECO:0000259" key="7">
    <source>
        <dbReference type="Pfam" id="PF01494"/>
    </source>
</evidence>
<keyword evidence="4" id="KW-0560">Oxidoreductase</keyword>
<evidence type="ECO:0000256" key="5">
    <source>
        <dbReference type="ARBA" id="ARBA00023033"/>
    </source>
</evidence>
<dbReference type="GO" id="GO:0071949">
    <property type="term" value="F:FAD binding"/>
    <property type="evidence" value="ECO:0007669"/>
    <property type="project" value="InterPro"/>
</dbReference>
<keyword evidence="3" id="KW-0274">FAD</keyword>
<comment type="similarity">
    <text evidence="1">Belongs to the paxM FAD-dependent monooxygenase family.</text>
</comment>
<dbReference type="PANTHER" id="PTHR13789">
    <property type="entry name" value="MONOOXYGENASE"/>
    <property type="match status" value="1"/>
</dbReference>
<dbReference type="InterPro" id="IPR050493">
    <property type="entry name" value="FAD-dep_Monooxygenase_BioMet"/>
</dbReference>
<dbReference type="InterPro" id="IPR002938">
    <property type="entry name" value="FAD-bd"/>
</dbReference>
<name>A0A1C1CE64_9EURO</name>
<keyword evidence="5" id="KW-0503">Monooxygenase</keyword>
<reference evidence="9" key="1">
    <citation type="submission" date="2015-07" db="EMBL/GenBank/DDBJ databases">
        <authorList>
            <person name="Teixeira M.M."/>
            <person name="Souza R.C."/>
            <person name="Almeida L.G."/>
            <person name="Vicente V.A."/>
            <person name="de Hoog S."/>
            <person name="Bocca A.L."/>
            <person name="de Almeida S.R."/>
            <person name="Vasconcelos A.T."/>
            <person name="Felipe M.S."/>
        </authorList>
    </citation>
    <scope>NUCLEOTIDE SEQUENCE [LARGE SCALE GENOMIC DNA]</scope>
    <source>
        <strain evidence="9">KSF</strain>
    </source>
</reference>
<evidence type="ECO:0000313" key="9">
    <source>
        <dbReference type="Proteomes" id="UP000094526"/>
    </source>
</evidence>
<dbReference type="EMBL" id="LGRB01000015">
    <property type="protein sequence ID" value="OCT46824.1"/>
    <property type="molecule type" value="Genomic_DNA"/>
</dbReference>
<dbReference type="InterPro" id="IPR036188">
    <property type="entry name" value="FAD/NAD-bd_sf"/>
</dbReference>
<evidence type="ECO:0000256" key="3">
    <source>
        <dbReference type="ARBA" id="ARBA00022827"/>
    </source>
</evidence>
<dbReference type="Pfam" id="PF01494">
    <property type="entry name" value="FAD_binding_3"/>
    <property type="match status" value="1"/>
</dbReference>
<dbReference type="STRING" id="86049.A0A1C1CE64"/>
<dbReference type="GO" id="GO:0004497">
    <property type="term" value="F:monooxygenase activity"/>
    <property type="evidence" value="ECO:0007669"/>
    <property type="project" value="UniProtKB-KW"/>
</dbReference>
<feature type="chain" id="PRO_5008650750" evidence="6">
    <location>
        <begin position="23"/>
        <end position="432"/>
    </location>
</feature>
<keyword evidence="6" id="KW-0732">Signal</keyword>